<evidence type="ECO:0000313" key="3">
    <source>
        <dbReference type="Proteomes" id="UP000315471"/>
    </source>
</evidence>
<sequence length="786" mass="86758" precursor="true">MICVLCLALPGPAFAASELSFDASAQPSKLVLGGKNFLASDASTGFNLRYSQGREVTNTRLSQISRSGNTIKVSHPDGTPEFTLQIDTHPNHLAIHLLDAKGIGTGRNYSLSLELDATDVAAYTLNDLMTVNAGNQRSRGRGRTGASGNQTVLRWPYLWGRPRPNGTRGSVVLYDNRLGGSERDAVLAEIWSVQSHAGHMVRPAGQASWTPADVLAWVDRWAAKFSKLATVSVGAKNKAEVYEMTDKYFIPSGANRLYMFPSVWRGEYKLKHKSNEGVNTKVFPNGKSDLIAYSEYLAKHGGHLQLKSLVPQLGLNDQRYFSPTYVEPRLLSWGSGTLAEDIDPSATTIRFRRGPGHMWEISDKFTKCMRIGNEMIQVNKISGTDGELWTLTGCKRGHAGSTAKSHQAGTEMIGAVTSYDFFHFADDFGQPNSLAEEVLTAYGDFLNEMNVGHLHFDGTHTMPECPWYLRDYSDFLYSRLDQPVTGSIVGGSVPANFEKQFSKGKAISGQTAYHLLRIAPRLHERGRIHTELAPSALDLHFDVSDGVRIGSRRPTFCGGQSGKILTLEIMNHYGLSDYAFQLFKDWVELAPVFDEEDADYVAGFLQKRGNHYTGEDVLVLSKNEEGNYIYTPHRVMGQTSGRDPLISIDQEWGAVPRFQNIKSPTTLELHNPYAQQEPQVVIRVEHGSAALQDPLIKVNDGGVLSIKGEVQPNEYMKFEGGSTAQIYDNNWNLLRSLPAVTQSFTVNKGSNAVTTSAGRGSKTADLRVQFITLGPVYVLESNKYLQ</sequence>
<evidence type="ECO:0000256" key="1">
    <source>
        <dbReference type="SAM" id="SignalP"/>
    </source>
</evidence>
<evidence type="ECO:0000313" key="2">
    <source>
        <dbReference type="EMBL" id="TWU38903.1"/>
    </source>
</evidence>
<feature type="chain" id="PRO_5022926844" evidence="1">
    <location>
        <begin position="16"/>
        <end position="786"/>
    </location>
</feature>
<dbReference type="AlphaFoldDB" id="A0A5C6DNN7"/>
<name>A0A5C6DNN7_9BACT</name>
<accession>A0A5C6DNN7</accession>
<proteinExistence type="predicted"/>
<dbReference type="Proteomes" id="UP000315471">
    <property type="component" value="Unassembled WGS sequence"/>
</dbReference>
<keyword evidence="3" id="KW-1185">Reference proteome</keyword>
<gene>
    <name evidence="2" type="ORF">Q31b_39810</name>
</gene>
<reference evidence="2 3" key="1">
    <citation type="submission" date="2019-02" db="EMBL/GenBank/DDBJ databases">
        <title>Deep-cultivation of Planctomycetes and their phenomic and genomic characterization uncovers novel biology.</title>
        <authorList>
            <person name="Wiegand S."/>
            <person name="Jogler M."/>
            <person name="Boedeker C."/>
            <person name="Pinto D."/>
            <person name="Vollmers J."/>
            <person name="Rivas-Marin E."/>
            <person name="Kohn T."/>
            <person name="Peeters S.H."/>
            <person name="Heuer A."/>
            <person name="Rast P."/>
            <person name="Oberbeckmann S."/>
            <person name="Bunk B."/>
            <person name="Jeske O."/>
            <person name="Meyerdierks A."/>
            <person name="Storesund J.E."/>
            <person name="Kallscheuer N."/>
            <person name="Luecker S."/>
            <person name="Lage O.M."/>
            <person name="Pohl T."/>
            <person name="Merkel B.J."/>
            <person name="Hornburger P."/>
            <person name="Mueller R.-W."/>
            <person name="Bruemmer F."/>
            <person name="Labrenz M."/>
            <person name="Spormann A.M."/>
            <person name="Op Den Camp H."/>
            <person name="Overmann J."/>
            <person name="Amann R."/>
            <person name="Jetten M.S.M."/>
            <person name="Mascher T."/>
            <person name="Medema M.H."/>
            <person name="Devos D.P."/>
            <person name="Kaster A.-K."/>
            <person name="Ovreas L."/>
            <person name="Rohde M."/>
            <person name="Galperin M.Y."/>
            <person name="Jogler C."/>
        </authorList>
    </citation>
    <scope>NUCLEOTIDE SEQUENCE [LARGE SCALE GENOMIC DNA]</scope>
    <source>
        <strain evidence="2 3">Q31b</strain>
    </source>
</reference>
<comment type="caution">
    <text evidence="2">The sequence shown here is derived from an EMBL/GenBank/DDBJ whole genome shotgun (WGS) entry which is preliminary data.</text>
</comment>
<feature type="signal peptide" evidence="1">
    <location>
        <begin position="1"/>
        <end position="15"/>
    </location>
</feature>
<organism evidence="2 3">
    <name type="scientific">Novipirellula aureliae</name>
    <dbReference type="NCBI Taxonomy" id="2527966"/>
    <lineage>
        <taxon>Bacteria</taxon>
        <taxon>Pseudomonadati</taxon>
        <taxon>Planctomycetota</taxon>
        <taxon>Planctomycetia</taxon>
        <taxon>Pirellulales</taxon>
        <taxon>Pirellulaceae</taxon>
        <taxon>Novipirellula</taxon>
    </lineage>
</organism>
<dbReference type="EMBL" id="SJPY01000006">
    <property type="protein sequence ID" value="TWU38903.1"/>
    <property type="molecule type" value="Genomic_DNA"/>
</dbReference>
<keyword evidence="1" id="KW-0732">Signal</keyword>
<protein>
    <submittedName>
        <fullName evidence="2">Uncharacterized protein</fullName>
    </submittedName>
</protein>